<evidence type="ECO:0000259" key="2">
    <source>
        <dbReference type="Pfam" id="PF03446"/>
    </source>
</evidence>
<dbReference type="GO" id="GO:0050661">
    <property type="term" value="F:NADP binding"/>
    <property type="evidence" value="ECO:0007669"/>
    <property type="project" value="InterPro"/>
</dbReference>
<dbReference type="AlphaFoldDB" id="A0AAJ0BTK9"/>
<dbReference type="InterPro" id="IPR006115">
    <property type="entry name" value="6PGDH_NADP-bd"/>
</dbReference>
<evidence type="ECO:0000313" key="4">
    <source>
        <dbReference type="Proteomes" id="UP001244011"/>
    </source>
</evidence>
<dbReference type="EMBL" id="MU839050">
    <property type="protein sequence ID" value="KAK1761796.1"/>
    <property type="molecule type" value="Genomic_DNA"/>
</dbReference>
<keyword evidence="1" id="KW-0812">Transmembrane</keyword>
<dbReference type="GeneID" id="85315404"/>
<feature type="domain" description="6-phosphogluconate dehydrogenase NADP-binding" evidence="2">
    <location>
        <begin position="31"/>
        <end position="59"/>
    </location>
</feature>
<gene>
    <name evidence="3" type="ORF">QBC33DRAFT_603806</name>
</gene>
<evidence type="ECO:0000313" key="3">
    <source>
        <dbReference type="EMBL" id="KAK1761796.1"/>
    </source>
</evidence>
<sequence>MLQALELGTGSADLESHDALHVKEQLSIYSPTTSFYDAPVSGGVIGAANATMAFFLGCSLLAGP</sequence>
<proteinExistence type="predicted"/>
<comment type="caution">
    <text evidence="3">The sequence shown here is derived from an EMBL/GenBank/DDBJ whole genome shotgun (WGS) entry which is preliminary data.</text>
</comment>
<dbReference type="Pfam" id="PF03446">
    <property type="entry name" value="NAD_binding_2"/>
    <property type="match status" value="1"/>
</dbReference>
<dbReference type="Proteomes" id="UP001244011">
    <property type="component" value="Unassembled WGS sequence"/>
</dbReference>
<reference evidence="3" key="1">
    <citation type="submission" date="2023-06" db="EMBL/GenBank/DDBJ databases">
        <title>Genome-scale phylogeny and comparative genomics of the fungal order Sordariales.</title>
        <authorList>
            <consortium name="Lawrence Berkeley National Laboratory"/>
            <person name="Hensen N."/>
            <person name="Bonometti L."/>
            <person name="Westerberg I."/>
            <person name="Brannstrom I.O."/>
            <person name="Guillou S."/>
            <person name="Cros-Aarteil S."/>
            <person name="Calhoun S."/>
            <person name="Haridas S."/>
            <person name="Kuo A."/>
            <person name="Mondo S."/>
            <person name="Pangilinan J."/>
            <person name="Riley R."/>
            <person name="Labutti K."/>
            <person name="Andreopoulos B."/>
            <person name="Lipzen A."/>
            <person name="Chen C."/>
            <person name="Yanf M."/>
            <person name="Daum C."/>
            <person name="Ng V."/>
            <person name="Clum A."/>
            <person name="Steindorff A."/>
            <person name="Ohm R."/>
            <person name="Martin F."/>
            <person name="Silar P."/>
            <person name="Natvig D."/>
            <person name="Lalanne C."/>
            <person name="Gautier V."/>
            <person name="Ament-Velasquez S.L."/>
            <person name="Kruys A."/>
            <person name="Hutchinson M.I."/>
            <person name="Powell A.J."/>
            <person name="Barry K."/>
            <person name="Miller A.N."/>
            <person name="Grigoriev I.V."/>
            <person name="Debuchy R."/>
            <person name="Gladieux P."/>
            <person name="Thoren M.H."/>
            <person name="Johannesson H."/>
        </authorList>
    </citation>
    <scope>NUCLEOTIDE SEQUENCE</scope>
    <source>
        <strain evidence="3">8032-3</strain>
    </source>
</reference>
<keyword evidence="1" id="KW-0472">Membrane</keyword>
<keyword evidence="1" id="KW-1133">Transmembrane helix</keyword>
<accession>A0AAJ0BTK9</accession>
<dbReference type="Gene3D" id="3.40.50.720">
    <property type="entry name" value="NAD(P)-binding Rossmann-like Domain"/>
    <property type="match status" value="1"/>
</dbReference>
<feature type="transmembrane region" description="Helical" evidence="1">
    <location>
        <begin position="40"/>
        <end position="62"/>
    </location>
</feature>
<keyword evidence="4" id="KW-1185">Reference proteome</keyword>
<evidence type="ECO:0000256" key="1">
    <source>
        <dbReference type="SAM" id="Phobius"/>
    </source>
</evidence>
<organism evidence="3 4">
    <name type="scientific">Phialemonium atrogriseum</name>
    <dbReference type="NCBI Taxonomy" id="1093897"/>
    <lineage>
        <taxon>Eukaryota</taxon>
        <taxon>Fungi</taxon>
        <taxon>Dikarya</taxon>
        <taxon>Ascomycota</taxon>
        <taxon>Pezizomycotina</taxon>
        <taxon>Sordariomycetes</taxon>
        <taxon>Sordariomycetidae</taxon>
        <taxon>Cephalothecales</taxon>
        <taxon>Cephalothecaceae</taxon>
        <taxon>Phialemonium</taxon>
    </lineage>
</organism>
<dbReference type="RefSeq" id="XP_060278009.1">
    <property type="nucleotide sequence ID" value="XM_060432217.1"/>
</dbReference>
<protein>
    <recommendedName>
        <fullName evidence="2">6-phosphogluconate dehydrogenase NADP-binding domain-containing protein</fullName>
    </recommendedName>
</protein>
<name>A0AAJ0BTK9_9PEZI</name>